<evidence type="ECO:0000256" key="1">
    <source>
        <dbReference type="SAM" id="MobiDB-lite"/>
    </source>
</evidence>
<sequence length="129" mass="14744">MLAAPFCRELQFGNMLTSRMQSHVPRCLFGSPNPKDSVELLQESLDMERSKFERRWGIDPCQEDKENVQRKFERSPRKNRSSPYSRQTCIHVRGEFVIVVDVVVVVVVVVVVDDAPRAAILHCCIGQVT</sequence>
<evidence type="ECO:0000313" key="2">
    <source>
        <dbReference type="EMBL" id="KAG8039909.1"/>
    </source>
</evidence>
<gene>
    <name evidence="2" type="ORF">G9C98_000638</name>
</gene>
<proteinExistence type="predicted"/>
<feature type="compositionally biased region" description="Basic and acidic residues" evidence="1">
    <location>
        <begin position="65"/>
        <end position="76"/>
    </location>
</feature>
<dbReference type="EMBL" id="JAAOIC020000032">
    <property type="protein sequence ID" value="KAG8039909.1"/>
    <property type="molecule type" value="Genomic_DNA"/>
</dbReference>
<reference evidence="2" key="2">
    <citation type="submission" date="2021-04" db="EMBL/GenBank/DDBJ databases">
        <title>Genome-wide patterns of bracovirus chromosomal integration into multiple host tissues during parasitism.</title>
        <authorList>
            <person name="Chebbi M.A.C."/>
        </authorList>
    </citation>
    <scope>NUCLEOTIDE SEQUENCE</scope>
    <source>
        <tissue evidence="2">Whole body</tissue>
    </source>
</reference>
<organism evidence="2 3">
    <name type="scientific">Cotesia typhae</name>
    <dbReference type="NCBI Taxonomy" id="2053667"/>
    <lineage>
        <taxon>Eukaryota</taxon>
        <taxon>Metazoa</taxon>
        <taxon>Ecdysozoa</taxon>
        <taxon>Arthropoda</taxon>
        <taxon>Hexapoda</taxon>
        <taxon>Insecta</taxon>
        <taxon>Pterygota</taxon>
        <taxon>Neoptera</taxon>
        <taxon>Endopterygota</taxon>
        <taxon>Hymenoptera</taxon>
        <taxon>Apocrita</taxon>
        <taxon>Ichneumonoidea</taxon>
        <taxon>Braconidae</taxon>
        <taxon>Microgastrinae</taxon>
        <taxon>Cotesia</taxon>
    </lineage>
</organism>
<dbReference type="OrthoDB" id="6818750at2759"/>
<keyword evidence="3" id="KW-1185">Reference proteome</keyword>
<evidence type="ECO:0000313" key="3">
    <source>
        <dbReference type="Proteomes" id="UP000729913"/>
    </source>
</evidence>
<dbReference type="AlphaFoldDB" id="A0A8J5RHB6"/>
<comment type="caution">
    <text evidence="2">The sequence shown here is derived from an EMBL/GenBank/DDBJ whole genome shotgun (WGS) entry which is preliminary data.</text>
</comment>
<reference evidence="2" key="1">
    <citation type="submission" date="2020-03" db="EMBL/GenBank/DDBJ databases">
        <authorList>
            <person name="Chebbi M.A."/>
            <person name="Drezen J.M."/>
        </authorList>
    </citation>
    <scope>NUCLEOTIDE SEQUENCE</scope>
    <source>
        <tissue evidence="2">Whole body</tissue>
    </source>
</reference>
<feature type="region of interest" description="Disordered" evidence="1">
    <location>
        <begin position="65"/>
        <end position="85"/>
    </location>
</feature>
<accession>A0A8J5RHB6</accession>
<protein>
    <submittedName>
        <fullName evidence="2">Uncharacterized protein</fullName>
    </submittedName>
</protein>
<dbReference type="Proteomes" id="UP000729913">
    <property type="component" value="Unassembled WGS sequence"/>
</dbReference>
<name>A0A8J5RHB6_9HYME</name>